<proteinExistence type="predicted"/>
<dbReference type="GO" id="GO:0022857">
    <property type="term" value="F:transmembrane transporter activity"/>
    <property type="evidence" value="ECO:0007669"/>
    <property type="project" value="InterPro"/>
</dbReference>
<keyword evidence="2" id="KW-0813">Transport</keyword>
<keyword evidence="8" id="KW-1185">Reference proteome</keyword>
<feature type="transmembrane region" description="Helical" evidence="6">
    <location>
        <begin position="61"/>
        <end position="78"/>
    </location>
</feature>
<name>A0A1D1VHM6_RAMVA</name>
<evidence type="ECO:0000256" key="2">
    <source>
        <dbReference type="ARBA" id="ARBA00022448"/>
    </source>
</evidence>
<evidence type="ECO:0000256" key="5">
    <source>
        <dbReference type="ARBA" id="ARBA00023136"/>
    </source>
</evidence>
<evidence type="ECO:0000256" key="6">
    <source>
        <dbReference type="SAM" id="Phobius"/>
    </source>
</evidence>
<keyword evidence="5 6" id="KW-0472">Membrane</keyword>
<keyword evidence="4 6" id="KW-1133">Transmembrane helix</keyword>
<dbReference type="SUPFAM" id="SSF103473">
    <property type="entry name" value="MFS general substrate transporter"/>
    <property type="match status" value="1"/>
</dbReference>
<dbReference type="GO" id="GO:0016020">
    <property type="term" value="C:membrane"/>
    <property type="evidence" value="ECO:0007669"/>
    <property type="project" value="UniProtKB-SubCell"/>
</dbReference>
<dbReference type="PANTHER" id="PTHR23506:SF28">
    <property type="entry name" value="MFS-TYPE TRANSPORTER SLC18B1-LIKE PROTEIN"/>
    <property type="match status" value="1"/>
</dbReference>
<evidence type="ECO:0008006" key="9">
    <source>
        <dbReference type="Google" id="ProtNLM"/>
    </source>
</evidence>
<feature type="transmembrane region" description="Helical" evidence="6">
    <location>
        <begin position="123"/>
        <end position="146"/>
    </location>
</feature>
<keyword evidence="3 6" id="KW-0812">Transmembrane</keyword>
<feature type="transmembrane region" description="Helical" evidence="6">
    <location>
        <begin position="152"/>
        <end position="175"/>
    </location>
</feature>
<dbReference type="InterPro" id="IPR011701">
    <property type="entry name" value="MFS"/>
</dbReference>
<dbReference type="AlphaFoldDB" id="A0A1D1VHM6"/>
<dbReference type="EMBL" id="BDGG01000007">
    <property type="protein sequence ID" value="GAV01132.1"/>
    <property type="molecule type" value="Genomic_DNA"/>
</dbReference>
<evidence type="ECO:0000313" key="7">
    <source>
        <dbReference type="EMBL" id="GAV01132.1"/>
    </source>
</evidence>
<dbReference type="PANTHER" id="PTHR23506">
    <property type="entry name" value="GH10249P"/>
    <property type="match status" value="1"/>
</dbReference>
<dbReference type="Proteomes" id="UP000186922">
    <property type="component" value="Unassembled WGS sequence"/>
</dbReference>
<comment type="subcellular location">
    <subcellularLocation>
        <location evidence="1">Membrane</location>
        <topology evidence="1">Multi-pass membrane protein</topology>
    </subcellularLocation>
</comment>
<evidence type="ECO:0000256" key="1">
    <source>
        <dbReference type="ARBA" id="ARBA00004141"/>
    </source>
</evidence>
<dbReference type="InterPro" id="IPR036259">
    <property type="entry name" value="MFS_trans_sf"/>
</dbReference>
<gene>
    <name evidence="7" type="primary">RvY_11889</name>
    <name evidence="7" type="synonym">RvY_11889.3</name>
    <name evidence="7" type="ORF">RvY_11889-3</name>
</gene>
<feature type="transmembrane region" description="Helical" evidence="6">
    <location>
        <begin position="196"/>
        <end position="215"/>
    </location>
</feature>
<evidence type="ECO:0000313" key="8">
    <source>
        <dbReference type="Proteomes" id="UP000186922"/>
    </source>
</evidence>
<reference evidence="7 8" key="1">
    <citation type="journal article" date="2016" name="Nat. Commun.">
        <title>Extremotolerant tardigrade genome and improved radiotolerance of human cultured cells by tardigrade-unique protein.</title>
        <authorList>
            <person name="Hashimoto T."/>
            <person name="Horikawa D.D."/>
            <person name="Saito Y."/>
            <person name="Kuwahara H."/>
            <person name="Kozuka-Hata H."/>
            <person name="Shin-I T."/>
            <person name="Minakuchi Y."/>
            <person name="Ohishi K."/>
            <person name="Motoyama A."/>
            <person name="Aizu T."/>
            <person name="Enomoto A."/>
            <person name="Kondo K."/>
            <person name="Tanaka S."/>
            <person name="Hara Y."/>
            <person name="Koshikawa S."/>
            <person name="Sagara H."/>
            <person name="Miura T."/>
            <person name="Yokobori S."/>
            <person name="Miyagawa K."/>
            <person name="Suzuki Y."/>
            <person name="Kubo T."/>
            <person name="Oyama M."/>
            <person name="Kohara Y."/>
            <person name="Fujiyama A."/>
            <person name="Arakawa K."/>
            <person name="Katayama T."/>
            <person name="Toyoda A."/>
            <person name="Kunieda T."/>
        </authorList>
    </citation>
    <scope>NUCLEOTIDE SEQUENCE [LARGE SCALE GENOMIC DNA]</scope>
    <source>
        <strain evidence="7 8">YOKOZUNA-1</strain>
    </source>
</reference>
<sequence>MGLREAAPVFKLSPQHRSTLCRRYHTINANTTSFISLAQFPARACRSAAFDIPFLGTRTSFCISSFVGAACYLSYAVLNIAEETAAFVSCATILRFVEGFVYATLSTSSNVITCLAFPEHATIAFGILECFVGIGYTVGPIIGGALYAAGGFSAACAFIGLSLLLTGFLGYFFLVQITGINLRPKPRETKRALTDRIFLGVAFVNFSGGMFWGVLGTSLEPYLASVRASPPSGCILDVQHFVSFL</sequence>
<protein>
    <recommendedName>
        <fullName evidence="9">Major facilitator superfamily (MFS) profile domain-containing protein</fullName>
    </recommendedName>
</protein>
<dbReference type="STRING" id="947166.A0A1D1VHM6"/>
<comment type="caution">
    <text evidence="7">The sequence shown here is derived from an EMBL/GenBank/DDBJ whole genome shotgun (WGS) entry which is preliminary data.</text>
</comment>
<evidence type="ECO:0000256" key="3">
    <source>
        <dbReference type="ARBA" id="ARBA00022692"/>
    </source>
</evidence>
<evidence type="ECO:0000256" key="4">
    <source>
        <dbReference type="ARBA" id="ARBA00022989"/>
    </source>
</evidence>
<organism evidence="7 8">
    <name type="scientific">Ramazzottius varieornatus</name>
    <name type="common">Water bear</name>
    <name type="synonym">Tardigrade</name>
    <dbReference type="NCBI Taxonomy" id="947166"/>
    <lineage>
        <taxon>Eukaryota</taxon>
        <taxon>Metazoa</taxon>
        <taxon>Ecdysozoa</taxon>
        <taxon>Tardigrada</taxon>
        <taxon>Eutardigrada</taxon>
        <taxon>Parachela</taxon>
        <taxon>Hypsibioidea</taxon>
        <taxon>Ramazzottiidae</taxon>
        <taxon>Ramazzottius</taxon>
    </lineage>
</organism>
<accession>A0A1D1VHM6</accession>
<dbReference type="Gene3D" id="1.20.1250.20">
    <property type="entry name" value="MFS general substrate transporter like domains"/>
    <property type="match status" value="1"/>
</dbReference>
<dbReference type="InterPro" id="IPR050930">
    <property type="entry name" value="MFS_Vesicular_Transporter"/>
</dbReference>
<dbReference type="Pfam" id="PF07690">
    <property type="entry name" value="MFS_1"/>
    <property type="match status" value="1"/>
</dbReference>